<feature type="transmembrane region" description="Helical" evidence="6">
    <location>
        <begin position="43"/>
        <end position="65"/>
    </location>
</feature>
<evidence type="ECO:0000313" key="7">
    <source>
        <dbReference type="EMBL" id="AOZ07320.1"/>
    </source>
</evidence>
<dbReference type="PANTHER" id="PTHR30250">
    <property type="entry name" value="PST FAMILY PREDICTED COLANIC ACID TRANSPORTER"/>
    <property type="match status" value="1"/>
</dbReference>
<feature type="transmembrane region" description="Helical" evidence="6">
    <location>
        <begin position="328"/>
        <end position="352"/>
    </location>
</feature>
<feature type="transmembrane region" description="Helical" evidence="6">
    <location>
        <begin position="288"/>
        <end position="308"/>
    </location>
</feature>
<evidence type="ECO:0000256" key="6">
    <source>
        <dbReference type="SAM" id="Phobius"/>
    </source>
</evidence>
<dbReference type="InterPro" id="IPR050833">
    <property type="entry name" value="Poly_Biosynth_Transport"/>
</dbReference>
<feature type="transmembrane region" description="Helical" evidence="6">
    <location>
        <begin position="248"/>
        <end position="276"/>
    </location>
</feature>
<accession>A0ABN4TPU9</accession>
<gene>
    <name evidence="7" type="ORF">BKK80_16935</name>
</gene>
<keyword evidence="3 6" id="KW-0812">Transmembrane</keyword>
<keyword evidence="2" id="KW-1003">Cell membrane</keyword>
<sequence length="419" mass="44737">MQRKVAHNLLWMLVERGLQVGAGIGIVAMLARGLGPEGFAHIQYAQAVVYIASSIALICGGEVVIPRLVANQDLLVQHRLLAHAFGLRLTAGVLGYLLMCAFLVVTGQTVEFWIPALIIGVAVVLREPFGIVTAWMQAHTRTRPNTLFNLASLTVKAAGVALLFAAGIHSVPAYAIAFSLEPVVMAVLLTSFYLARAPRARVVYEPALAKELISSGLLFWASFMLMMGSRRVDQLLLKPLVPLGELGAYAASMQILDNFVMVATILAAGIAPIYVYAQPTLPQARRNILKITAAMMAVGIAGGTLIALSARWIIHLLYGSAFASATGLLQLAALASTLVFADVGLTLLPIYLRRPRLVAIKWGMVFAITIGIDMVAIPRFGVYGAILGFAVANLLSVLFGIATWLRCATAKPAAQEARA</sequence>
<dbReference type="Pfam" id="PF01943">
    <property type="entry name" value="Polysacc_synt"/>
    <property type="match status" value="1"/>
</dbReference>
<feature type="transmembrane region" description="Helical" evidence="6">
    <location>
        <begin position="383"/>
        <end position="405"/>
    </location>
</feature>
<keyword evidence="8" id="KW-1185">Reference proteome</keyword>
<evidence type="ECO:0000256" key="2">
    <source>
        <dbReference type="ARBA" id="ARBA00022475"/>
    </source>
</evidence>
<keyword evidence="5 6" id="KW-0472">Membrane</keyword>
<evidence type="ECO:0000256" key="5">
    <source>
        <dbReference type="ARBA" id="ARBA00023136"/>
    </source>
</evidence>
<organism evidence="7 8">
    <name type="scientific">Cupriavidus malaysiensis</name>
    <dbReference type="NCBI Taxonomy" id="367825"/>
    <lineage>
        <taxon>Bacteria</taxon>
        <taxon>Pseudomonadati</taxon>
        <taxon>Pseudomonadota</taxon>
        <taxon>Betaproteobacteria</taxon>
        <taxon>Burkholderiales</taxon>
        <taxon>Burkholderiaceae</taxon>
        <taxon>Cupriavidus</taxon>
    </lineage>
</organism>
<dbReference type="RefSeq" id="WP_071037989.1">
    <property type="nucleotide sequence ID" value="NZ_CP017754.1"/>
</dbReference>
<keyword evidence="4 6" id="KW-1133">Transmembrane helix</keyword>
<dbReference type="Proteomes" id="UP000177515">
    <property type="component" value="Chromosome 1"/>
</dbReference>
<dbReference type="PANTHER" id="PTHR30250:SF11">
    <property type="entry name" value="O-ANTIGEN TRANSPORTER-RELATED"/>
    <property type="match status" value="1"/>
</dbReference>
<reference evidence="7 8" key="1">
    <citation type="submission" date="2016-10" db="EMBL/GenBank/DDBJ databases">
        <title>Complete genome sequences of three Cupriavidus strains isolated from various Malaysian environments.</title>
        <authorList>
            <person name="Abdullah A.A.-A."/>
            <person name="Shafie N.A.H."/>
            <person name="Lau N.S."/>
        </authorList>
    </citation>
    <scope>NUCLEOTIDE SEQUENCE [LARGE SCALE GENOMIC DNA]</scope>
    <source>
        <strain evidence="7 8">USMAA1020</strain>
    </source>
</reference>
<feature type="transmembrane region" description="Helical" evidence="6">
    <location>
        <begin position="85"/>
        <end position="106"/>
    </location>
</feature>
<dbReference type="InterPro" id="IPR002797">
    <property type="entry name" value="Polysacc_synth"/>
</dbReference>
<feature type="transmembrane region" description="Helical" evidence="6">
    <location>
        <begin position="207"/>
        <end position="228"/>
    </location>
</feature>
<evidence type="ECO:0000256" key="4">
    <source>
        <dbReference type="ARBA" id="ARBA00022989"/>
    </source>
</evidence>
<feature type="transmembrane region" description="Helical" evidence="6">
    <location>
        <begin position="112"/>
        <end position="135"/>
    </location>
</feature>
<feature type="transmembrane region" description="Helical" evidence="6">
    <location>
        <begin position="359"/>
        <end position="377"/>
    </location>
</feature>
<feature type="transmembrane region" description="Helical" evidence="6">
    <location>
        <begin position="174"/>
        <end position="195"/>
    </location>
</feature>
<evidence type="ECO:0000313" key="8">
    <source>
        <dbReference type="Proteomes" id="UP000177515"/>
    </source>
</evidence>
<comment type="subcellular location">
    <subcellularLocation>
        <location evidence="1">Cell membrane</location>
        <topology evidence="1">Multi-pass membrane protein</topology>
    </subcellularLocation>
</comment>
<feature type="transmembrane region" description="Helical" evidence="6">
    <location>
        <begin position="9"/>
        <end position="31"/>
    </location>
</feature>
<protein>
    <submittedName>
        <fullName evidence="7">Lipopolysaccharide biosynthesis protein</fullName>
    </submittedName>
</protein>
<name>A0ABN4TPU9_9BURK</name>
<proteinExistence type="predicted"/>
<dbReference type="EMBL" id="CP017754">
    <property type="protein sequence ID" value="AOZ07320.1"/>
    <property type="molecule type" value="Genomic_DNA"/>
</dbReference>
<evidence type="ECO:0000256" key="1">
    <source>
        <dbReference type="ARBA" id="ARBA00004651"/>
    </source>
</evidence>
<feature type="transmembrane region" description="Helical" evidence="6">
    <location>
        <begin position="147"/>
        <end position="168"/>
    </location>
</feature>
<evidence type="ECO:0000256" key="3">
    <source>
        <dbReference type="ARBA" id="ARBA00022692"/>
    </source>
</evidence>